<dbReference type="PIRSF" id="PIRSF036406">
    <property type="entry name" value="Hept_kin"/>
    <property type="match status" value="1"/>
</dbReference>
<gene>
    <name evidence="8" type="ORF">METZ01_LOCUS73444</name>
</gene>
<keyword evidence="3" id="KW-0418">Kinase</keyword>
<dbReference type="PRINTS" id="PR00960">
    <property type="entry name" value="LMBPPROTEIN"/>
</dbReference>
<dbReference type="GO" id="GO:0050201">
    <property type="term" value="F:fucokinase activity"/>
    <property type="evidence" value="ECO:0007669"/>
    <property type="project" value="TreeGrafter"/>
</dbReference>
<organism evidence="8">
    <name type="scientific">marine metagenome</name>
    <dbReference type="NCBI Taxonomy" id="408172"/>
    <lineage>
        <taxon>unclassified sequences</taxon>
        <taxon>metagenomes</taxon>
        <taxon>ecological metagenomes</taxon>
    </lineage>
</organism>
<dbReference type="GO" id="GO:0042352">
    <property type="term" value="P:GDP-L-fucose salvage"/>
    <property type="evidence" value="ECO:0007669"/>
    <property type="project" value="TreeGrafter"/>
</dbReference>
<dbReference type="InterPro" id="IPR001174">
    <property type="entry name" value="HddA/FKP"/>
</dbReference>
<dbReference type="EMBL" id="UINC01005324">
    <property type="protein sequence ID" value="SVA20590.1"/>
    <property type="molecule type" value="Genomic_DNA"/>
</dbReference>
<feature type="domain" description="GHMP kinase N-terminal" evidence="6">
    <location>
        <begin position="41"/>
        <end position="123"/>
    </location>
</feature>
<proteinExistence type="inferred from homology"/>
<reference evidence="8" key="1">
    <citation type="submission" date="2018-05" db="EMBL/GenBank/DDBJ databases">
        <authorList>
            <person name="Lanie J.A."/>
            <person name="Ng W.-L."/>
            <person name="Kazmierczak K.M."/>
            <person name="Andrzejewski T.M."/>
            <person name="Davidsen T.M."/>
            <person name="Wayne K.J."/>
            <person name="Tettelin H."/>
            <person name="Glass J.I."/>
            <person name="Rusch D."/>
            <person name="Podicherti R."/>
            <person name="Tsui H.-C.T."/>
            <person name="Winkler M.E."/>
        </authorList>
    </citation>
    <scope>NUCLEOTIDE SEQUENCE</scope>
</reference>
<keyword evidence="4" id="KW-0067">ATP-binding</keyword>
<dbReference type="InterPro" id="IPR036554">
    <property type="entry name" value="GHMP_kinase_C_sf"/>
</dbReference>
<dbReference type="PANTHER" id="PTHR32463:SF0">
    <property type="entry name" value="L-FUCOSE KINASE"/>
    <property type="match status" value="1"/>
</dbReference>
<evidence type="ECO:0000256" key="4">
    <source>
        <dbReference type="ARBA" id="ARBA00022840"/>
    </source>
</evidence>
<evidence type="ECO:0000256" key="2">
    <source>
        <dbReference type="ARBA" id="ARBA00022741"/>
    </source>
</evidence>
<dbReference type="InterPro" id="IPR006204">
    <property type="entry name" value="GHMP_kinase_N_dom"/>
</dbReference>
<accession>A0A381TX64</accession>
<dbReference type="InterPro" id="IPR013750">
    <property type="entry name" value="GHMP_kinase_C_dom"/>
</dbReference>
<protein>
    <recommendedName>
        <fullName evidence="9">GHMP kinase N-terminal domain-containing protein</fullName>
    </recommendedName>
</protein>
<name>A0A381TX64_9ZZZZ</name>
<evidence type="ECO:0000256" key="1">
    <source>
        <dbReference type="ARBA" id="ARBA00022679"/>
    </source>
</evidence>
<dbReference type="SUPFAM" id="SSF54211">
    <property type="entry name" value="Ribosomal protein S5 domain 2-like"/>
    <property type="match status" value="1"/>
</dbReference>
<dbReference type="GO" id="GO:0005524">
    <property type="term" value="F:ATP binding"/>
    <property type="evidence" value="ECO:0007669"/>
    <property type="project" value="UniProtKB-KW"/>
</dbReference>
<keyword evidence="2" id="KW-0547">Nucleotide-binding</keyword>
<dbReference type="Gene3D" id="3.30.230.120">
    <property type="match status" value="1"/>
</dbReference>
<dbReference type="InterPro" id="IPR014606">
    <property type="entry name" value="Heptose_7-P_kinase"/>
</dbReference>
<dbReference type="InterPro" id="IPR052203">
    <property type="entry name" value="GHMP_Kinase-Related"/>
</dbReference>
<evidence type="ECO:0000259" key="7">
    <source>
        <dbReference type="Pfam" id="PF08544"/>
    </source>
</evidence>
<evidence type="ECO:0000313" key="8">
    <source>
        <dbReference type="EMBL" id="SVA20590.1"/>
    </source>
</evidence>
<feature type="domain" description="GHMP kinase C-terminal" evidence="7">
    <location>
        <begin position="202"/>
        <end position="270"/>
    </location>
</feature>
<keyword evidence="1" id="KW-0808">Transferase</keyword>
<dbReference type="SUPFAM" id="SSF55060">
    <property type="entry name" value="GHMP Kinase, C-terminal domain"/>
    <property type="match status" value="1"/>
</dbReference>
<dbReference type="AlphaFoldDB" id="A0A381TX64"/>
<evidence type="ECO:0000256" key="5">
    <source>
        <dbReference type="ARBA" id="ARBA00038121"/>
    </source>
</evidence>
<dbReference type="InterPro" id="IPR020568">
    <property type="entry name" value="Ribosomal_Su5_D2-typ_SF"/>
</dbReference>
<evidence type="ECO:0008006" key="9">
    <source>
        <dbReference type="Google" id="ProtNLM"/>
    </source>
</evidence>
<dbReference type="Pfam" id="PF08544">
    <property type="entry name" value="GHMP_kinases_C"/>
    <property type="match status" value="1"/>
</dbReference>
<evidence type="ECO:0000259" key="6">
    <source>
        <dbReference type="Pfam" id="PF00288"/>
    </source>
</evidence>
<dbReference type="PANTHER" id="PTHR32463">
    <property type="entry name" value="L-FUCOSE KINASE"/>
    <property type="match status" value="1"/>
</dbReference>
<sequence>MAITRYMYVLVNSREIDRKIILNYRQSETVDSVDELQHDLVREALRFMDIQEAIEISSIADLPAGTGVGSSGSFLIGLLLGLHQLRDQHVALQALAEEACTIELDVLRKPIGKQDQYIAAFGGLSVFEIDKQGGVQCESLELGDSSLADLVANSHIYYTGKERAAVEVLTPQNQAMISGDNPRHLEVAKSLDRIKELGRRTLEAIRDNDFDTWGRLLHEHWTFKKRLSTIVSLPSVDALYEEVRSRFGVLGGKIIGAGGGGFLLLYCPKKHQDLEGFMAAHGMPRMHYMVEREGTKVVADMATDQLLDRGESRV</sequence>
<comment type="similarity">
    <text evidence="5">Belongs to the GHMP kinase family.</text>
</comment>
<evidence type="ECO:0000256" key="3">
    <source>
        <dbReference type="ARBA" id="ARBA00022777"/>
    </source>
</evidence>
<dbReference type="Pfam" id="PF00288">
    <property type="entry name" value="GHMP_kinases_N"/>
    <property type="match status" value="1"/>
</dbReference>